<dbReference type="AlphaFoldDB" id="A0A4U2ZE70"/>
<evidence type="ECO:0000313" key="1">
    <source>
        <dbReference type="EMBL" id="TKI71900.1"/>
    </source>
</evidence>
<organism evidence="1 2">
    <name type="scientific">Lysinibacillus mangiferihumi</name>
    <dbReference type="NCBI Taxonomy" id="1130819"/>
    <lineage>
        <taxon>Bacteria</taxon>
        <taxon>Bacillati</taxon>
        <taxon>Bacillota</taxon>
        <taxon>Bacilli</taxon>
        <taxon>Bacillales</taxon>
        <taxon>Bacillaceae</taxon>
        <taxon>Lysinibacillus</taxon>
    </lineage>
</organism>
<gene>
    <name evidence="1" type="ORF">FC756_03650</name>
</gene>
<reference evidence="1 2" key="1">
    <citation type="submission" date="2019-04" db="EMBL/GenBank/DDBJ databases">
        <title>Lysinibacillus genome sequencing.</title>
        <authorList>
            <person name="Dunlap C."/>
        </authorList>
    </citation>
    <scope>NUCLEOTIDE SEQUENCE [LARGE SCALE GENOMIC DNA]</scope>
    <source>
        <strain evidence="1 2">CCTCC AB 2010389</strain>
    </source>
</reference>
<proteinExistence type="predicted"/>
<dbReference type="EMBL" id="SZPU01000012">
    <property type="protein sequence ID" value="TKI71900.1"/>
    <property type="molecule type" value="Genomic_DNA"/>
</dbReference>
<name>A0A4U2ZE70_9BACI</name>
<dbReference type="Proteomes" id="UP000308744">
    <property type="component" value="Unassembled WGS sequence"/>
</dbReference>
<sequence length="284" mass="33908">MILTKIKSSAFEEMDLQKTLNSIEDFCCYLVSQIEILKDLEVEYSKEVSELLSKETLERYKSNAKVLKFPYNNFKLQRESLDLEEGFLVQSWSNLGSLLESTLQIFLAFYYRDYITNRGNVWDDNVIQKLNNMLKKEFNENLKKLVEDSDINFSGKDRKSLMKKIDEIIKDKKNLPMIDKLTLEPLIAFYTSNKIFNSNEYSKEEFRRIRDYRNAIHSFQKREIGSWDELNYYSKVLLMLLIDMNYRLPSLPDEIPLTEEIYDKQIELVMLEQQWFEYTLKGVN</sequence>
<keyword evidence="2" id="KW-1185">Reference proteome</keyword>
<dbReference type="RefSeq" id="WP_107894746.1">
    <property type="nucleotide sequence ID" value="NZ_PYWM01000005.1"/>
</dbReference>
<evidence type="ECO:0000313" key="2">
    <source>
        <dbReference type="Proteomes" id="UP000308744"/>
    </source>
</evidence>
<protein>
    <submittedName>
        <fullName evidence="1">Uncharacterized protein</fullName>
    </submittedName>
</protein>
<comment type="caution">
    <text evidence="1">The sequence shown here is derived from an EMBL/GenBank/DDBJ whole genome shotgun (WGS) entry which is preliminary data.</text>
</comment>
<accession>A0A4U2ZE70</accession>